<organism evidence="1 2">
    <name type="scientific">Paramecium sonneborni</name>
    <dbReference type="NCBI Taxonomy" id="65129"/>
    <lineage>
        <taxon>Eukaryota</taxon>
        <taxon>Sar</taxon>
        <taxon>Alveolata</taxon>
        <taxon>Ciliophora</taxon>
        <taxon>Intramacronucleata</taxon>
        <taxon>Oligohymenophorea</taxon>
        <taxon>Peniculida</taxon>
        <taxon>Parameciidae</taxon>
        <taxon>Paramecium</taxon>
    </lineage>
</organism>
<dbReference type="EMBL" id="CAJJDN010000199">
    <property type="protein sequence ID" value="CAD8128874.1"/>
    <property type="molecule type" value="Genomic_DNA"/>
</dbReference>
<dbReference type="Proteomes" id="UP000692954">
    <property type="component" value="Unassembled WGS sequence"/>
</dbReference>
<proteinExistence type="predicted"/>
<sequence>MDALKLEIYKRENQYLRKLRAYIIESGLAKVLSERKLILIWRLFEKSYIIQTKKRRATILTCFFKDLRVFTS</sequence>
<evidence type="ECO:0000313" key="1">
    <source>
        <dbReference type="EMBL" id="CAD8128874.1"/>
    </source>
</evidence>
<comment type="caution">
    <text evidence="1">The sequence shown here is derived from an EMBL/GenBank/DDBJ whole genome shotgun (WGS) entry which is preliminary data.</text>
</comment>
<reference evidence="1" key="1">
    <citation type="submission" date="2021-01" db="EMBL/GenBank/DDBJ databases">
        <authorList>
            <consortium name="Genoscope - CEA"/>
            <person name="William W."/>
        </authorList>
    </citation>
    <scope>NUCLEOTIDE SEQUENCE</scope>
</reference>
<name>A0A8S1RQV6_9CILI</name>
<keyword evidence="2" id="KW-1185">Reference proteome</keyword>
<accession>A0A8S1RQV6</accession>
<dbReference type="AlphaFoldDB" id="A0A8S1RQV6"/>
<gene>
    <name evidence="1" type="ORF">PSON_ATCC_30995.1.T1990018</name>
</gene>
<evidence type="ECO:0000313" key="2">
    <source>
        <dbReference type="Proteomes" id="UP000692954"/>
    </source>
</evidence>
<protein>
    <submittedName>
        <fullName evidence="1">Uncharacterized protein</fullName>
    </submittedName>
</protein>